<dbReference type="PRINTS" id="PR00094">
    <property type="entry name" value="ADENYLTKNASE"/>
</dbReference>
<feature type="binding site" evidence="5">
    <location>
        <position position="126"/>
    </location>
    <ligand>
        <name>ATP</name>
        <dbReference type="ChEBI" id="CHEBI:30616"/>
    </ligand>
</feature>
<keyword evidence="3 5" id="KW-0547">Nucleotide-binding</keyword>
<feature type="binding site" evidence="5">
    <location>
        <position position="153"/>
    </location>
    <ligand>
        <name>Zn(2+)</name>
        <dbReference type="ChEBI" id="CHEBI:29105"/>
        <note>structural</note>
    </ligand>
</feature>
<keyword evidence="5 7" id="KW-0067">ATP-binding</keyword>
<feature type="binding site" evidence="5">
    <location>
        <position position="150"/>
    </location>
    <ligand>
        <name>Zn(2+)</name>
        <dbReference type="ChEBI" id="CHEBI:29105"/>
        <note>structural</note>
    </ligand>
</feature>
<dbReference type="Pfam" id="PF00406">
    <property type="entry name" value="ADK"/>
    <property type="match status" value="1"/>
</dbReference>
<comment type="pathway">
    <text evidence="5">Purine metabolism; AMP biosynthesis via salvage pathway; AMP from ADP: step 1/1.</text>
</comment>
<comment type="domain">
    <text evidence="5">Consists of three domains, a large central CORE domain and two small peripheral domains, NMPbind and LID, which undergo movements during catalysis. The LID domain closes over the site of phosphoryl transfer upon ATP binding. Assembling and dissambling the active center during each catalytic cycle provides an effective means to prevent ATP hydrolysis. Some bacteria have evolved a zinc-coordinating structure that stabilizes the LID domain.</text>
</comment>
<evidence type="ECO:0000256" key="6">
    <source>
        <dbReference type="RuleBase" id="RU003330"/>
    </source>
</evidence>
<evidence type="ECO:0000256" key="7">
    <source>
        <dbReference type="RuleBase" id="RU003331"/>
    </source>
</evidence>
<evidence type="ECO:0000256" key="1">
    <source>
        <dbReference type="ARBA" id="ARBA00022679"/>
    </source>
</evidence>
<keyword evidence="4 5" id="KW-0418">Kinase</keyword>
<dbReference type="InterPro" id="IPR000850">
    <property type="entry name" value="Adenylat/UMP-CMP_kin"/>
</dbReference>
<dbReference type="InterPro" id="IPR027417">
    <property type="entry name" value="P-loop_NTPase"/>
</dbReference>
<organism evidence="8 9">
    <name type="scientific">Candidatus Neoehrlichia procyonis str. RAC413</name>
    <dbReference type="NCBI Taxonomy" id="1359163"/>
    <lineage>
        <taxon>Bacteria</taxon>
        <taxon>Pseudomonadati</taxon>
        <taxon>Pseudomonadota</taxon>
        <taxon>Alphaproteobacteria</taxon>
        <taxon>Rickettsiales</taxon>
        <taxon>Anaplasmataceae</taxon>
        <taxon>Candidatus Neoehrlichia</taxon>
    </lineage>
</organism>
<feature type="binding site" evidence="5">
    <location>
        <position position="91"/>
    </location>
    <ligand>
        <name>AMP</name>
        <dbReference type="ChEBI" id="CHEBI:456215"/>
    </ligand>
</feature>
<feature type="binding site" evidence="5">
    <location>
        <position position="172"/>
    </location>
    <ligand>
        <name>AMP</name>
        <dbReference type="ChEBI" id="CHEBI:456215"/>
    </ligand>
</feature>
<feature type="binding site" evidence="5">
    <location>
        <position position="129"/>
    </location>
    <ligand>
        <name>Zn(2+)</name>
        <dbReference type="ChEBI" id="CHEBI:29105"/>
        <note>structural</note>
    </ligand>
</feature>
<comment type="subunit">
    <text evidence="5 7">Monomer.</text>
</comment>
<dbReference type="Proteomes" id="UP000033562">
    <property type="component" value="Unassembled WGS sequence"/>
</dbReference>
<gene>
    <name evidence="5" type="primary">adk</name>
    <name evidence="8" type="ORF">NLO413_0418</name>
</gene>
<dbReference type="CDD" id="cd01428">
    <property type="entry name" value="ADK"/>
    <property type="match status" value="1"/>
</dbReference>
<feature type="binding site" evidence="5">
    <location>
        <position position="37"/>
    </location>
    <ligand>
        <name>AMP</name>
        <dbReference type="ChEBI" id="CHEBI:456215"/>
    </ligand>
</feature>
<keyword evidence="5" id="KW-0862">Zinc</keyword>
<comment type="caution">
    <text evidence="5">Lacks conserved residue(s) required for the propagation of feature annotation.</text>
</comment>
<keyword evidence="5" id="KW-0963">Cytoplasm</keyword>
<dbReference type="AlphaFoldDB" id="A0A0F3NQ79"/>
<dbReference type="HAMAP" id="MF_00235">
    <property type="entry name" value="Adenylate_kinase_Adk"/>
    <property type="match status" value="1"/>
</dbReference>
<dbReference type="PROSITE" id="PS00113">
    <property type="entry name" value="ADENYLATE_KINASE"/>
    <property type="match status" value="1"/>
</dbReference>
<feature type="binding site" evidence="5">
    <location>
        <begin position="10"/>
        <end position="15"/>
    </location>
    <ligand>
        <name>ATP</name>
        <dbReference type="ChEBI" id="CHEBI:30616"/>
    </ligand>
</feature>
<dbReference type="GO" id="GO:0004017">
    <property type="term" value="F:AMP kinase activity"/>
    <property type="evidence" value="ECO:0007669"/>
    <property type="project" value="UniProtKB-UniRule"/>
</dbReference>
<dbReference type="GO" id="GO:0005737">
    <property type="term" value="C:cytoplasm"/>
    <property type="evidence" value="ECO:0007669"/>
    <property type="project" value="UniProtKB-SubCell"/>
</dbReference>
<evidence type="ECO:0000313" key="9">
    <source>
        <dbReference type="Proteomes" id="UP000033562"/>
    </source>
</evidence>
<dbReference type="UniPathway" id="UPA00588">
    <property type="reaction ID" value="UER00649"/>
</dbReference>
<dbReference type="Gene3D" id="3.40.50.300">
    <property type="entry name" value="P-loop containing nucleotide triphosphate hydrolases"/>
    <property type="match status" value="1"/>
</dbReference>
<comment type="subcellular location">
    <subcellularLocation>
        <location evidence="5 7">Cytoplasm</location>
    </subcellularLocation>
</comment>
<dbReference type="EC" id="2.7.4.3" evidence="5 7"/>
<sequence length="214" mass="24326">MNVLMFGPPGSGKGTQSRILSNYLKNTSIVSMGDLLRIEVDGNTKIGKEIQSTIKNGKLVDDNLVCEVLLSHLSKVKGDFLLDGFPRNLQQAYFLTDFLKMFSYDIDVVIQLELCVDVAEKRLLGRVLCKKCGQVLNLNFLTRENGKKSCNNCGSVELIRRADDDVEIIRSRIEKYNSEIYGLMEYYKGKVIRIDANRLIHEVSQDIKDKIHYL</sequence>
<dbReference type="PANTHER" id="PTHR23359">
    <property type="entry name" value="NUCLEOTIDE KINASE"/>
    <property type="match status" value="1"/>
</dbReference>
<protein>
    <recommendedName>
        <fullName evidence="5 7">Adenylate kinase</fullName>
        <shortName evidence="5">AK</shortName>
        <ecNumber evidence="5 7">2.7.4.3</ecNumber>
    </recommendedName>
    <alternativeName>
        <fullName evidence="5">ATP-AMP transphosphorylase</fullName>
    </alternativeName>
    <alternativeName>
        <fullName evidence="5">ATP:AMP phosphotransferase</fullName>
    </alternativeName>
    <alternativeName>
        <fullName evidence="5">Adenylate monophosphate kinase</fullName>
    </alternativeName>
</protein>
<evidence type="ECO:0000256" key="5">
    <source>
        <dbReference type="HAMAP-Rule" id="MF_00235"/>
    </source>
</evidence>
<comment type="catalytic activity">
    <reaction evidence="5 7">
        <text>AMP + ATP = 2 ADP</text>
        <dbReference type="Rhea" id="RHEA:12973"/>
        <dbReference type="ChEBI" id="CHEBI:30616"/>
        <dbReference type="ChEBI" id="CHEBI:456215"/>
        <dbReference type="ChEBI" id="CHEBI:456216"/>
        <dbReference type="EC" id="2.7.4.3"/>
    </reaction>
</comment>
<feature type="binding site" evidence="5">
    <location>
        <position position="132"/>
    </location>
    <ligand>
        <name>Zn(2+)</name>
        <dbReference type="ChEBI" id="CHEBI:29105"/>
        <note>structural</note>
    </ligand>
</feature>
<evidence type="ECO:0000256" key="3">
    <source>
        <dbReference type="ARBA" id="ARBA00022741"/>
    </source>
</evidence>
<dbReference type="STRING" id="1359163.NLO413_0418"/>
<evidence type="ECO:0000256" key="4">
    <source>
        <dbReference type="ARBA" id="ARBA00022777"/>
    </source>
</evidence>
<accession>A0A0F3NQ79</accession>
<feature type="region of interest" description="NMP" evidence="5">
    <location>
        <begin position="31"/>
        <end position="60"/>
    </location>
</feature>
<name>A0A0F3NQ79_9RICK</name>
<dbReference type="NCBIfam" id="TIGR01351">
    <property type="entry name" value="adk"/>
    <property type="match status" value="1"/>
</dbReference>
<feature type="binding site" evidence="5">
    <location>
        <position position="198"/>
    </location>
    <ligand>
        <name>ATP</name>
        <dbReference type="ChEBI" id="CHEBI:30616"/>
    </ligand>
</feature>
<dbReference type="GO" id="GO:0005524">
    <property type="term" value="F:ATP binding"/>
    <property type="evidence" value="ECO:0007669"/>
    <property type="project" value="UniProtKB-UniRule"/>
</dbReference>
<dbReference type="SUPFAM" id="SSF52540">
    <property type="entry name" value="P-loop containing nucleoside triphosphate hydrolases"/>
    <property type="match status" value="1"/>
</dbReference>
<dbReference type="EMBL" id="LANX01000001">
    <property type="protein sequence ID" value="KJV69044.1"/>
    <property type="molecule type" value="Genomic_DNA"/>
</dbReference>
<dbReference type="GO" id="GO:0044209">
    <property type="term" value="P:AMP salvage"/>
    <property type="evidence" value="ECO:0007669"/>
    <property type="project" value="UniProtKB-UniRule"/>
</dbReference>
<keyword evidence="1 5" id="KW-0808">Transferase</keyword>
<keyword evidence="5" id="KW-0479">Metal-binding</keyword>
<comment type="function">
    <text evidence="5">Catalyzes the reversible transfer of the terminal phosphate group between ATP and AMP. Plays an important role in cellular energy homeostasis and in adenine nucleotide metabolism.</text>
</comment>
<comment type="similarity">
    <text evidence="5 6">Belongs to the adenylate kinase family.</text>
</comment>
<feature type="binding site" evidence="5">
    <location>
        <position position="161"/>
    </location>
    <ligand>
        <name>AMP</name>
        <dbReference type="ChEBI" id="CHEBI:456215"/>
    </ligand>
</feature>
<dbReference type="InterPro" id="IPR033690">
    <property type="entry name" value="Adenylat_kinase_CS"/>
</dbReference>
<evidence type="ECO:0000313" key="8">
    <source>
        <dbReference type="EMBL" id="KJV69044.1"/>
    </source>
</evidence>
<proteinExistence type="inferred from homology"/>
<dbReference type="InterPro" id="IPR006259">
    <property type="entry name" value="Adenyl_kin_sub"/>
</dbReference>
<keyword evidence="9" id="KW-1185">Reference proteome</keyword>
<keyword evidence="2 5" id="KW-0545">Nucleotide biosynthesis</keyword>
<comment type="caution">
    <text evidence="8">The sequence shown here is derived from an EMBL/GenBank/DDBJ whole genome shotgun (WGS) entry which is preliminary data.</text>
</comment>
<feature type="binding site" evidence="5">
    <location>
        <begin position="58"/>
        <end position="60"/>
    </location>
    <ligand>
        <name>AMP</name>
        <dbReference type="ChEBI" id="CHEBI:456215"/>
    </ligand>
</feature>
<reference evidence="8 9" key="1">
    <citation type="submission" date="2015-02" db="EMBL/GenBank/DDBJ databases">
        <title>Genome Sequencing of Rickettsiales.</title>
        <authorList>
            <person name="Daugherty S.C."/>
            <person name="Su Q."/>
            <person name="Abolude K."/>
            <person name="Beier-Sexton M."/>
            <person name="Carlyon J.A."/>
            <person name="Carter R."/>
            <person name="Day N.P."/>
            <person name="Dumler S.J."/>
            <person name="Dyachenko V."/>
            <person name="Godinez A."/>
            <person name="Kurtti T.J."/>
            <person name="Lichay M."/>
            <person name="Mullins K.E."/>
            <person name="Ott S."/>
            <person name="Pappas-Brown V."/>
            <person name="Paris D.H."/>
            <person name="Patel P."/>
            <person name="Richards A.L."/>
            <person name="Sadzewicz L."/>
            <person name="Sears K."/>
            <person name="Seidman D."/>
            <person name="Sengamalay N."/>
            <person name="Stenos J."/>
            <person name="Tallon L.J."/>
            <person name="Vincent G."/>
            <person name="Fraser C.M."/>
            <person name="Munderloh U."/>
            <person name="Dunning-Hotopp J.C."/>
        </authorList>
    </citation>
    <scope>NUCLEOTIDE SEQUENCE [LARGE SCALE GENOMIC DNA]</scope>
    <source>
        <strain evidence="8 9">RAC413</strain>
    </source>
</reference>
<feature type="binding site" evidence="5">
    <location>
        <begin position="84"/>
        <end position="87"/>
    </location>
    <ligand>
        <name>AMP</name>
        <dbReference type="ChEBI" id="CHEBI:456215"/>
    </ligand>
</feature>
<evidence type="ECO:0000256" key="2">
    <source>
        <dbReference type="ARBA" id="ARBA00022727"/>
    </source>
</evidence>
<dbReference type="GO" id="GO:0008270">
    <property type="term" value="F:zinc ion binding"/>
    <property type="evidence" value="ECO:0007669"/>
    <property type="project" value="UniProtKB-UniRule"/>
</dbReference>